<keyword evidence="4" id="KW-1185">Reference proteome</keyword>
<feature type="domain" description="Cyclin N-terminal" evidence="2">
    <location>
        <begin position="10"/>
        <end position="140"/>
    </location>
</feature>
<sequence length="374" mass="42629">METPEDKDRFRYYLQDEARRSLQMPTETHARRIQKRHKERLLALVHIKRCYLMTECEPYIPFIAIQIFDEVLSDKKGIPTIIGNEKKNVHLAAISCFVIAMKSRSKAWESLLGAWNVEQEFLAHIGKMEVEIFSKLDWNIVDVSAISFGNCFAKMCPLDLPALMINKLIVEAQDDISYSTYKCSELAASAVLAVCGIKYPAHVDLVRAILARYVHEEHLDECMNMLRDMWVARSLTEYAERREITTAQDQFDAGPSEPQPQSREITTAQVQFEPTGTEISLEEMGSDPFSLPGLPSSAMENLKELWKKKAGADAITGSQWVVECPPPPEDDPDWSFKLKWDNVGDDDTARLSRSFSQTMSSTLKKLKAPFKRRT</sequence>
<dbReference type="InterPro" id="IPR036915">
    <property type="entry name" value="Cyclin-like_sf"/>
</dbReference>
<dbReference type="Proteomes" id="UP001152523">
    <property type="component" value="Unassembled WGS sequence"/>
</dbReference>
<evidence type="ECO:0000256" key="1">
    <source>
        <dbReference type="SAM" id="MobiDB-lite"/>
    </source>
</evidence>
<dbReference type="Gene3D" id="1.10.472.10">
    <property type="entry name" value="Cyclin-like"/>
    <property type="match status" value="2"/>
</dbReference>
<accession>A0AAV0CF03</accession>
<feature type="region of interest" description="Disordered" evidence="1">
    <location>
        <begin position="245"/>
        <end position="264"/>
    </location>
</feature>
<reference evidence="3" key="1">
    <citation type="submission" date="2022-07" db="EMBL/GenBank/DDBJ databases">
        <authorList>
            <person name="Macas J."/>
            <person name="Novak P."/>
            <person name="Neumann P."/>
        </authorList>
    </citation>
    <scope>NUCLEOTIDE SEQUENCE</scope>
</reference>
<dbReference type="Pfam" id="PF00134">
    <property type="entry name" value="Cyclin_N"/>
    <property type="match status" value="1"/>
</dbReference>
<dbReference type="SUPFAM" id="SSF47954">
    <property type="entry name" value="Cyclin-like"/>
    <property type="match status" value="1"/>
</dbReference>
<comment type="caution">
    <text evidence="3">The sequence shown here is derived from an EMBL/GenBank/DDBJ whole genome shotgun (WGS) entry which is preliminary data.</text>
</comment>
<protein>
    <recommendedName>
        <fullName evidence="2">Cyclin N-terminal domain-containing protein</fullName>
    </recommendedName>
</protein>
<name>A0AAV0CF03_9ASTE</name>
<proteinExistence type="predicted"/>
<dbReference type="EMBL" id="CAMAPF010000029">
    <property type="protein sequence ID" value="CAH9075681.1"/>
    <property type="molecule type" value="Genomic_DNA"/>
</dbReference>
<evidence type="ECO:0000259" key="2">
    <source>
        <dbReference type="Pfam" id="PF00134"/>
    </source>
</evidence>
<evidence type="ECO:0000313" key="4">
    <source>
        <dbReference type="Proteomes" id="UP001152523"/>
    </source>
</evidence>
<dbReference type="AlphaFoldDB" id="A0AAV0CF03"/>
<gene>
    <name evidence="3" type="ORF">CEPIT_LOCUS5590</name>
</gene>
<dbReference type="InterPro" id="IPR006671">
    <property type="entry name" value="Cyclin_N"/>
</dbReference>
<organism evidence="3 4">
    <name type="scientific">Cuscuta epithymum</name>
    <dbReference type="NCBI Taxonomy" id="186058"/>
    <lineage>
        <taxon>Eukaryota</taxon>
        <taxon>Viridiplantae</taxon>
        <taxon>Streptophyta</taxon>
        <taxon>Embryophyta</taxon>
        <taxon>Tracheophyta</taxon>
        <taxon>Spermatophyta</taxon>
        <taxon>Magnoliopsida</taxon>
        <taxon>eudicotyledons</taxon>
        <taxon>Gunneridae</taxon>
        <taxon>Pentapetalae</taxon>
        <taxon>asterids</taxon>
        <taxon>lamiids</taxon>
        <taxon>Solanales</taxon>
        <taxon>Convolvulaceae</taxon>
        <taxon>Cuscuteae</taxon>
        <taxon>Cuscuta</taxon>
        <taxon>Cuscuta subgen. Cuscuta</taxon>
    </lineage>
</organism>
<evidence type="ECO:0000313" key="3">
    <source>
        <dbReference type="EMBL" id="CAH9075681.1"/>
    </source>
</evidence>